<evidence type="ECO:0000313" key="2">
    <source>
        <dbReference type="Proteomes" id="UP001064048"/>
    </source>
</evidence>
<evidence type="ECO:0000313" key="1">
    <source>
        <dbReference type="EMBL" id="KAI8442548.1"/>
    </source>
</evidence>
<organism evidence="1 2">
    <name type="scientific">Choristoneura fumiferana</name>
    <name type="common">Spruce budworm moth</name>
    <name type="synonym">Archips fumiferana</name>
    <dbReference type="NCBI Taxonomy" id="7141"/>
    <lineage>
        <taxon>Eukaryota</taxon>
        <taxon>Metazoa</taxon>
        <taxon>Ecdysozoa</taxon>
        <taxon>Arthropoda</taxon>
        <taxon>Hexapoda</taxon>
        <taxon>Insecta</taxon>
        <taxon>Pterygota</taxon>
        <taxon>Neoptera</taxon>
        <taxon>Endopterygota</taxon>
        <taxon>Lepidoptera</taxon>
        <taxon>Glossata</taxon>
        <taxon>Ditrysia</taxon>
        <taxon>Tortricoidea</taxon>
        <taxon>Tortricidae</taxon>
        <taxon>Tortricinae</taxon>
        <taxon>Choristoneura</taxon>
    </lineage>
</organism>
<reference evidence="1 2" key="1">
    <citation type="journal article" date="2022" name="Genome Biol. Evol.">
        <title>The Spruce Budworm Genome: Reconstructing the Evolutionary History of Antifreeze Proteins.</title>
        <authorList>
            <person name="Beliveau C."/>
            <person name="Gagne P."/>
            <person name="Picq S."/>
            <person name="Vernygora O."/>
            <person name="Keeling C.I."/>
            <person name="Pinkney K."/>
            <person name="Doucet D."/>
            <person name="Wen F."/>
            <person name="Johnston J.S."/>
            <person name="Maaroufi H."/>
            <person name="Boyle B."/>
            <person name="Laroche J."/>
            <person name="Dewar K."/>
            <person name="Juretic N."/>
            <person name="Blackburn G."/>
            <person name="Nisole A."/>
            <person name="Brunet B."/>
            <person name="Brandao M."/>
            <person name="Lumley L."/>
            <person name="Duan J."/>
            <person name="Quan G."/>
            <person name="Lucarotti C.J."/>
            <person name="Roe A.D."/>
            <person name="Sperling F.A.H."/>
            <person name="Levesque R.C."/>
            <person name="Cusson M."/>
        </authorList>
    </citation>
    <scope>NUCLEOTIDE SEQUENCE [LARGE SCALE GENOMIC DNA]</scope>
    <source>
        <strain evidence="1">Glfc:IPQL:Cfum</strain>
    </source>
</reference>
<gene>
    <name evidence="1" type="ORF">MSG28_006009</name>
</gene>
<dbReference type="Proteomes" id="UP001064048">
    <property type="component" value="Chromosome 9"/>
</dbReference>
<protein>
    <submittedName>
        <fullName evidence="1">Uncharacterized protein</fullName>
    </submittedName>
</protein>
<accession>A0ACC0L1B1</accession>
<name>A0ACC0L1B1_CHOFU</name>
<proteinExistence type="predicted"/>
<comment type="caution">
    <text evidence="1">The sequence shown here is derived from an EMBL/GenBank/DDBJ whole genome shotgun (WGS) entry which is preliminary data.</text>
</comment>
<sequence length="208" mass="23377">MGNASAAVARRELKFVCILARPPRGAADRFGRHTNFNSLLASQMENHLKPGVRQLASVDVARWHDDYARKTLVWGVPYCKKIPIRLYLHANSWRWLACNFILAPSPTVHLCRYSKSNLASIIRPSSSSSTLLAGLMADGVGRFSNGRTGRRDVGRPPTKWSDDLHKRSEWRALGEATDIDNTRLRKCIYFACPNLDQTPGLALYKADR</sequence>
<dbReference type="EMBL" id="CM046109">
    <property type="protein sequence ID" value="KAI8442548.1"/>
    <property type="molecule type" value="Genomic_DNA"/>
</dbReference>
<keyword evidence="2" id="KW-1185">Reference proteome</keyword>